<feature type="domain" description="F-box" evidence="2">
    <location>
        <begin position="1"/>
        <end position="53"/>
    </location>
</feature>
<evidence type="ECO:0000259" key="2">
    <source>
        <dbReference type="PROSITE" id="PS50181"/>
    </source>
</evidence>
<organism evidence="3 4">
    <name type="scientific">Fusarium sarcochroum</name>
    <dbReference type="NCBI Taxonomy" id="1208366"/>
    <lineage>
        <taxon>Eukaryota</taxon>
        <taxon>Fungi</taxon>
        <taxon>Dikarya</taxon>
        <taxon>Ascomycota</taxon>
        <taxon>Pezizomycotina</taxon>
        <taxon>Sordariomycetes</taxon>
        <taxon>Hypocreomycetidae</taxon>
        <taxon>Hypocreales</taxon>
        <taxon>Nectriaceae</taxon>
        <taxon>Fusarium</taxon>
        <taxon>Fusarium lateritium species complex</taxon>
    </lineage>
</organism>
<feature type="region of interest" description="Disordered" evidence="1">
    <location>
        <begin position="556"/>
        <end position="585"/>
    </location>
</feature>
<dbReference type="PROSITE" id="PS50181">
    <property type="entry name" value="FBOX"/>
    <property type="match status" value="1"/>
</dbReference>
<feature type="compositionally biased region" description="Acidic residues" evidence="1">
    <location>
        <begin position="402"/>
        <end position="412"/>
    </location>
</feature>
<protein>
    <recommendedName>
        <fullName evidence="2">F-box domain-containing protein</fullName>
    </recommendedName>
</protein>
<dbReference type="Proteomes" id="UP000622797">
    <property type="component" value="Unassembled WGS sequence"/>
</dbReference>
<gene>
    <name evidence="3" type="ORF">FSARC_8893</name>
</gene>
<proteinExistence type="predicted"/>
<comment type="caution">
    <text evidence="3">The sequence shown here is derived from an EMBL/GenBank/DDBJ whole genome shotgun (WGS) entry which is preliminary data.</text>
</comment>
<evidence type="ECO:0000256" key="1">
    <source>
        <dbReference type="SAM" id="MobiDB-lite"/>
    </source>
</evidence>
<reference evidence="3" key="2">
    <citation type="submission" date="2020-05" db="EMBL/GenBank/DDBJ databases">
        <authorList>
            <person name="Kim H.-S."/>
            <person name="Proctor R.H."/>
            <person name="Brown D.W."/>
        </authorList>
    </citation>
    <scope>NUCLEOTIDE SEQUENCE</scope>
    <source>
        <strain evidence="3">NRRL 20472</strain>
    </source>
</reference>
<reference evidence="3" key="1">
    <citation type="journal article" date="2020" name="BMC Genomics">
        <title>Correction to: Identification and distribution of gene clusters required for synthesis of sphingolipid metabolism inhibitors in diverse species of the filamentous fungus Fusarium.</title>
        <authorList>
            <person name="Kim H.S."/>
            <person name="Lohmar J.M."/>
            <person name="Busman M."/>
            <person name="Brown D.W."/>
            <person name="Naumann T.A."/>
            <person name="Divon H.H."/>
            <person name="Lysoe E."/>
            <person name="Uhlig S."/>
            <person name="Proctor R.H."/>
        </authorList>
    </citation>
    <scope>NUCLEOTIDE SEQUENCE</scope>
    <source>
        <strain evidence="3">NRRL 20472</strain>
    </source>
</reference>
<evidence type="ECO:0000313" key="3">
    <source>
        <dbReference type="EMBL" id="KAF4963062.1"/>
    </source>
</evidence>
<evidence type="ECO:0000313" key="4">
    <source>
        <dbReference type="Proteomes" id="UP000622797"/>
    </source>
</evidence>
<dbReference type="InterPro" id="IPR001810">
    <property type="entry name" value="F-box_dom"/>
</dbReference>
<sequence>MSSFLDLPNEILYLVVENLPRSEVQALNITCKTLHARIEPLLYASFDWTWEPNPGLPQTNEWPQKHCSLVLLLRSILEKPQLATYIRSVTLCGSKYCEHYLIDYALPTIPSAMYANELSQFVSLIRKTGVPYANSWVEDLQQGRVAAFVALLLTQTHNLTRLHLGPNFTRGREMNYHALHRDSPAVPSKSSLLGKLFHTALLGSSHHGLPKFNQLEHISMPWTTTYRDPDDLDLANTLIFFYLPALKSLSARCPNAAPIKFPWPSACPSSPIESLDLAFLREKTLCEVLKATKNLKSLRWEWQYDPDLYNPLNNRPVIELEKLAPALKPVRNTLQSLTISAVNCMSVGFYEHDELDVTGTLEKLASLNLKHLQIPLAFILGRSDDDDDYFFFDNTDDNDENLAFDHSDDDDQGFSLDHSDGNDEGRLETGIPHTVEELILTHDLGYQEGFTMYSRRILHLFHLWFEREDFTEQWPDLRSIRLKVDFREEEWVEHQVKVLESLTSSVEVRSEVEEANPCRVNLPQQSPIVDLATQDANEGSYGVGFEDEFMIQPGEESYRELPPVSRALRQSSGVGEEWPEERNNP</sequence>
<dbReference type="AlphaFoldDB" id="A0A8H4X5V2"/>
<keyword evidence="4" id="KW-1185">Reference proteome</keyword>
<feature type="region of interest" description="Disordered" evidence="1">
    <location>
        <begin position="402"/>
        <end position="423"/>
    </location>
</feature>
<accession>A0A8H4X5V2</accession>
<dbReference type="EMBL" id="JABEXW010000498">
    <property type="protein sequence ID" value="KAF4963062.1"/>
    <property type="molecule type" value="Genomic_DNA"/>
</dbReference>
<dbReference type="OrthoDB" id="4191831at2759"/>
<name>A0A8H4X5V2_9HYPO</name>